<keyword evidence="3" id="KW-1185">Reference proteome</keyword>
<evidence type="ECO:0000313" key="3">
    <source>
        <dbReference type="Proteomes" id="UP001163550"/>
    </source>
</evidence>
<name>A0ABY6HAH9_9FIRM</name>
<reference evidence="2" key="1">
    <citation type="submission" date="2021-11" db="EMBL/GenBank/DDBJ databases">
        <title>Isoprene-degrading acetogen.</title>
        <authorList>
            <person name="Yang Y."/>
            <person name="Jin H."/>
            <person name="Yan J."/>
        </authorList>
    </citation>
    <scope>NUCLEOTIDE SEQUENCE</scope>
    <source>
        <strain evidence="2">Berkeley</strain>
    </source>
</reference>
<sequence length="373" mass="42191">MAGYFSPTEQKREQEEKELKLKMEKATEKILTYSLWYSKKINVLKQEIAEQGFKFTFGVEIIDSNLKKDEKNLDGIKFYDMATISGLAFDNHAQCMIYYFSNSGIYDAYCKSEEVNVFEYDVIPFKDIKKAKLEIDSSTITEATSSKTGVITRSIIGGLIAGEAGAIIGGLSGSEVTQTSSITAHNSCEMIIYTGNDKYPVIKFLIEKLQNYDVQSQLSREMVVNMTDGIFTDAIKENYFDVIANTVKEYSASNGTYTPCEMGKVYDLVCERNVFSVNLEKYQQEIKALNKTFDSVLYKKFCTGLDEAININKTIKKLQEIVRKIEAIVLNSKSNTSADSNIIDQLEKLIKIKIDGFITDEEFALFKKKLIES</sequence>
<evidence type="ECO:0008006" key="4">
    <source>
        <dbReference type="Google" id="ProtNLM"/>
    </source>
</evidence>
<dbReference type="Proteomes" id="UP001163550">
    <property type="component" value="Chromosome"/>
</dbReference>
<evidence type="ECO:0000313" key="2">
    <source>
        <dbReference type="EMBL" id="UYO61482.1"/>
    </source>
</evidence>
<proteinExistence type="predicted"/>
<protein>
    <recommendedName>
        <fullName evidence="4">SHOCT domain-containing protein</fullName>
    </recommendedName>
</protein>
<organism evidence="2 3">
    <name type="scientific">Acetobacterium wieringae</name>
    <dbReference type="NCBI Taxonomy" id="52694"/>
    <lineage>
        <taxon>Bacteria</taxon>
        <taxon>Bacillati</taxon>
        <taxon>Bacillota</taxon>
        <taxon>Clostridia</taxon>
        <taxon>Eubacteriales</taxon>
        <taxon>Eubacteriaceae</taxon>
        <taxon>Acetobacterium</taxon>
    </lineage>
</organism>
<dbReference type="EMBL" id="CP087994">
    <property type="protein sequence ID" value="UYO61482.1"/>
    <property type="molecule type" value="Genomic_DNA"/>
</dbReference>
<evidence type="ECO:0000256" key="1">
    <source>
        <dbReference type="SAM" id="Coils"/>
    </source>
</evidence>
<feature type="coiled-coil region" evidence="1">
    <location>
        <begin position="272"/>
        <end position="299"/>
    </location>
</feature>
<accession>A0ABY6HAH9</accession>
<keyword evidence="1" id="KW-0175">Coiled coil</keyword>
<dbReference type="RefSeq" id="WP_228883313.1">
    <property type="nucleotide sequence ID" value="NZ_CABIIK010000056.1"/>
</dbReference>
<gene>
    <name evidence="2" type="ORF">LNN31_11880</name>
</gene>